<reference evidence="1" key="1">
    <citation type="submission" date="2022-03" db="EMBL/GenBank/DDBJ databases">
        <authorList>
            <person name="Sayadi A."/>
        </authorList>
    </citation>
    <scope>NUCLEOTIDE SEQUENCE</scope>
</reference>
<comment type="caution">
    <text evidence="1">The sequence shown here is derived from an EMBL/GenBank/DDBJ whole genome shotgun (WGS) entry which is preliminary data.</text>
</comment>
<keyword evidence="2" id="KW-1185">Reference proteome</keyword>
<dbReference type="EMBL" id="CAKOFQ010007996">
    <property type="protein sequence ID" value="CAH2010707.1"/>
    <property type="molecule type" value="Genomic_DNA"/>
</dbReference>
<gene>
    <name evidence="1" type="ORF">ACAOBT_LOCUS31715</name>
</gene>
<evidence type="ECO:0000313" key="2">
    <source>
        <dbReference type="Proteomes" id="UP001152888"/>
    </source>
</evidence>
<sequence length="70" mass="7883">MLLICSYYKQLLYLPSCFSSIVLFSFANKFTSSSQHFLLISLYSFFLISQSGGRFSTSLISFSISILNSS</sequence>
<evidence type="ECO:0000313" key="1">
    <source>
        <dbReference type="EMBL" id="CAH2010707.1"/>
    </source>
</evidence>
<name>A0A9P0ME70_ACAOB</name>
<dbReference type="Proteomes" id="UP001152888">
    <property type="component" value="Unassembled WGS sequence"/>
</dbReference>
<accession>A0A9P0ME70</accession>
<protein>
    <submittedName>
        <fullName evidence="1">Uncharacterized protein</fullName>
    </submittedName>
</protein>
<dbReference type="AlphaFoldDB" id="A0A9P0ME70"/>
<organism evidence="1 2">
    <name type="scientific">Acanthoscelides obtectus</name>
    <name type="common">Bean weevil</name>
    <name type="synonym">Bruchus obtectus</name>
    <dbReference type="NCBI Taxonomy" id="200917"/>
    <lineage>
        <taxon>Eukaryota</taxon>
        <taxon>Metazoa</taxon>
        <taxon>Ecdysozoa</taxon>
        <taxon>Arthropoda</taxon>
        <taxon>Hexapoda</taxon>
        <taxon>Insecta</taxon>
        <taxon>Pterygota</taxon>
        <taxon>Neoptera</taxon>
        <taxon>Endopterygota</taxon>
        <taxon>Coleoptera</taxon>
        <taxon>Polyphaga</taxon>
        <taxon>Cucujiformia</taxon>
        <taxon>Chrysomeloidea</taxon>
        <taxon>Chrysomelidae</taxon>
        <taxon>Bruchinae</taxon>
        <taxon>Bruchini</taxon>
        <taxon>Acanthoscelides</taxon>
    </lineage>
</organism>
<proteinExistence type="predicted"/>